<accession>A0AAV4VQ53</accession>
<comment type="caution">
    <text evidence="1">The sequence shown here is derived from an EMBL/GenBank/DDBJ whole genome shotgun (WGS) entry which is preliminary data.</text>
</comment>
<name>A0AAV4VQ53_9ARAC</name>
<gene>
    <name evidence="1" type="ORF">CDAR_47921</name>
</gene>
<sequence>MSKDDGYCTTNSNHAVDSDCCPALWDDGYARLKNGYCTTNSNAAADSDCCPTLWDDGHDGFKNGSVPLIRMLEVARPVISLSQCNGGTTISVTRLSE</sequence>
<keyword evidence="2" id="KW-1185">Reference proteome</keyword>
<dbReference type="EMBL" id="BPLQ01013417">
    <property type="protein sequence ID" value="GIY71956.1"/>
    <property type="molecule type" value="Genomic_DNA"/>
</dbReference>
<dbReference type="AlphaFoldDB" id="A0AAV4VQ53"/>
<dbReference type="Proteomes" id="UP001054837">
    <property type="component" value="Unassembled WGS sequence"/>
</dbReference>
<reference evidence="1 2" key="1">
    <citation type="submission" date="2021-06" db="EMBL/GenBank/DDBJ databases">
        <title>Caerostris darwini draft genome.</title>
        <authorList>
            <person name="Kono N."/>
            <person name="Arakawa K."/>
        </authorList>
    </citation>
    <scope>NUCLEOTIDE SEQUENCE [LARGE SCALE GENOMIC DNA]</scope>
</reference>
<protein>
    <submittedName>
        <fullName evidence="1">Uncharacterized protein</fullName>
    </submittedName>
</protein>
<evidence type="ECO:0000313" key="1">
    <source>
        <dbReference type="EMBL" id="GIY71956.1"/>
    </source>
</evidence>
<organism evidence="1 2">
    <name type="scientific">Caerostris darwini</name>
    <dbReference type="NCBI Taxonomy" id="1538125"/>
    <lineage>
        <taxon>Eukaryota</taxon>
        <taxon>Metazoa</taxon>
        <taxon>Ecdysozoa</taxon>
        <taxon>Arthropoda</taxon>
        <taxon>Chelicerata</taxon>
        <taxon>Arachnida</taxon>
        <taxon>Araneae</taxon>
        <taxon>Araneomorphae</taxon>
        <taxon>Entelegynae</taxon>
        <taxon>Araneoidea</taxon>
        <taxon>Araneidae</taxon>
        <taxon>Caerostris</taxon>
    </lineage>
</organism>
<proteinExistence type="predicted"/>
<evidence type="ECO:0000313" key="2">
    <source>
        <dbReference type="Proteomes" id="UP001054837"/>
    </source>
</evidence>